<name>A0A4R1K318_9BACT</name>
<keyword evidence="3" id="KW-1185">Reference proteome</keyword>
<proteinExistence type="predicted"/>
<reference evidence="2 3" key="1">
    <citation type="submission" date="2019-03" db="EMBL/GenBank/DDBJ databases">
        <title>Genomic Encyclopedia of Type Strains, Phase IV (KMG-IV): sequencing the most valuable type-strain genomes for metagenomic binning, comparative biology and taxonomic classification.</title>
        <authorList>
            <person name="Goeker M."/>
        </authorList>
    </citation>
    <scope>NUCLEOTIDE SEQUENCE [LARGE SCALE GENOMIC DNA]</scope>
    <source>
        <strain evidence="2 3">DSM 24984</strain>
    </source>
</reference>
<comment type="caution">
    <text evidence="2">The sequence shown here is derived from an EMBL/GenBank/DDBJ whole genome shotgun (WGS) entry which is preliminary data.</text>
</comment>
<organism evidence="2 3">
    <name type="scientific">Seleniivibrio woodruffii</name>
    <dbReference type="NCBI Taxonomy" id="1078050"/>
    <lineage>
        <taxon>Bacteria</taxon>
        <taxon>Pseudomonadati</taxon>
        <taxon>Deferribacterota</taxon>
        <taxon>Deferribacteres</taxon>
        <taxon>Deferribacterales</taxon>
        <taxon>Geovibrionaceae</taxon>
        <taxon>Seleniivibrio</taxon>
    </lineage>
</organism>
<dbReference type="RefSeq" id="WP_132874632.1">
    <property type="nucleotide sequence ID" value="NZ_SMGG01000007.1"/>
</dbReference>
<dbReference type="InterPro" id="IPR025737">
    <property type="entry name" value="FApF"/>
</dbReference>
<accession>A0A4R1K318</accession>
<dbReference type="EMBL" id="SMGG01000007">
    <property type="protein sequence ID" value="TCK58466.1"/>
    <property type="molecule type" value="Genomic_DNA"/>
</dbReference>
<dbReference type="AlphaFoldDB" id="A0A4R1K318"/>
<keyword evidence="1" id="KW-0732">Signal</keyword>
<dbReference type="Proteomes" id="UP000294614">
    <property type="component" value="Unassembled WGS sequence"/>
</dbReference>
<gene>
    <name evidence="2" type="ORF">C8D98_2669</name>
</gene>
<dbReference type="Pfam" id="PF13557">
    <property type="entry name" value="Phenol_MetA_deg"/>
    <property type="match status" value="1"/>
</dbReference>
<feature type="signal peptide" evidence="1">
    <location>
        <begin position="1"/>
        <end position="22"/>
    </location>
</feature>
<feature type="chain" id="PRO_5020228350" description="Outer membrane beta-barrel porin/alpha-amylase" evidence="1">
    <location>
        <begin position="23"/>
        <end position="296"/>
    </location>
</feature>
<evidence type="ECO:0000256" key="1">
    <source>
        <dbReference type="SAM" id="SignalP"/>
    </source>
</evidence>
<evidence type="ECO:0000313" key="3">
    <source>
        <dbReference type="Proteomes" id="UP000294614"/>
    </source>
</evidence>
<protein>
    <recommendedName>
        <fullName evidence="4">Outer membrane beta-barrel porin/alpha-amylase</fullName>
    </recommendedName>
</protein>
<evidence type="ECO:0000313" key="2">
    <source>
        <dbReference type="EMBL" id="TCK58466.1"/>
    </source>
</evidence>
<dbReference type="OrthoDB" id="9810698at2"/>
<evidence type="ECO:0008006" key="4">
    <source>
        <dbReference type="Google" id="ProtNLM"/>
    </source>
</evidence>
<sequence length="296" mass="32892">MLRKIGLLTVACIFCSFFSVFAQDYAVGTEGLKAGSVPGPGMYYLMYNNYYSADKTVDKNGDKKDIGFDVHSFANVHRFVYITDKKILGADYGFNVILPIVNADLNIDAANIDTSKTALGDITVEPFLLSWHRDTYDMSFGSAIILPTGEYDKTKALNIGKDHYTALITYGATYYFDDAKSVAVSGLARYEKHFENNHSDITYGDDIDFEWGLSKDINRGVTAGLAGYAHWQISDDKGNDVNYDASVHDHVYGIGPEIDFFVPAIKSLFKVKVYKEFNAADTSEGTSSWVTFVKPF</sequence>